<keyword evidence="3" id="KW-1185">Reference proteome</keyword>
<accession>A0ABS7YHF0</accession>
<protein>
    <submittedName>
        <fullName evidence="2">GNAT family N-acetyltransferase</fullName>
    </submittedName>
</protein>
<organism evidence="2 3">
    <name type="scientific">Vibrio tritonius</name>
    <dbReference type="NCBI Taxonomy" id="1435069"/>
    <lineage>
        <taxon>Bacteria</taxon>
        <taxon>Pseudomonadati</taxon>
        <taxon>Pseudomonadota</taxon>
        <taxon>Gammaproteobacteria</taxon>
        <taxon>Vibrionales</taxon>
        <taxon>Vibrionaceae</taxon>
        <taxon>Vibrio</taxon>
    </lineage>
</organism>
<dbReference type="InterPro" id="IPR000182">
    <property type="entry name" value="GNAT_dom"/>
</dbReference>
<dbReference type="PANTHER" id="PTHR42791">
    <property type="entry name" value="GNAT FAMILY ACETYLTRANSFERASE"/>
    <property type="match status" value="1"/>
</dbReference>
<feature type="domain" description="N-acetyltransferase" evidence="1">
    <location>
        <begin position="3"/>
        <end position="146"/>
    </location>
</feature>
<dbReference type="Proteomes" id="UP001199044">
    <property type="component" value="Unassembled WGS sequence"/>
</dbReference>
<dbReference type="Gene3D" id="3.40.630.30">
    <property type="match status" value="1"/>
</dbReference>
<dbReference type="PANTHER" id="PTHR42791:SF1">
    <property type="entry name" value="N-ACETYLTRANSFERASE DOMAIN-CONTAINING PROTEIN"/>
    <property type="match status" value="1"/>
</dbReference>
<dbReference type="PROSITE" id="PS51186">
    <property type="entry name" value="GNAT"/>
    <property type="match status" value="1"/>
</dbReference>
<dbReference type="Pfam" id="PF00583">
    <property type="entry name" value="Acetyltransf_1"/>
    <property type="match status" value="1"/>
</dbReference>
<dbReference type="CDD" id="cd04301">
    <property type="entry name" value="NAT_SF"/>
    <property type="match status" value="1"/>
</dbReference>
<dbReference type="RefSeq" id="WP_225249568.1">
    <property type="nucleotide sequence ID" value="NZ_JAIWIU010000015.1"/>
</dbReference>
<dbReference type="SUPFAM" id="SSF55729">
    <property type="entry name" value="Acyl-CoA N-acyltransferases (Nat)"/>
    <property type="match status" value="1"/>
</dbReference>
<name>A0ABS7YHF0_9VIBR</name>
<evidence type="ECO:0000259" key="1">
    <source>
        <dbReference type="PROSITE" id="PS51186"/>
    </source>
</evidence>
<sequence>MDFTLRKASATDIPYLLDLRDITMRRYLEETGSPTSKKAYLERIMLHFDEANIIEVDGEKAGLFKAKFLADTQQWFVVQIQVHPDYQNQHIGSRLLSELIARAKQEHVAVTLGVLKTNPARALYERLGFRSVGETEFEYTMLLPAEAA</sequence>
<evidence type="ECO:0000313" key="3">
    <source>
        <dbReference type="Proteomes" id="UP001199044"/>
    </source>
</evidence>
<dbReference type="InterPro" id="IPR016181">
    <property type="entry name" value="Acyl_CoA_acyltransferase"/>
</dbReference>
<proteinExistence type="predicted"/>
<reference evidence="3" key="1">
    <citation type="submission" date="2023-07" db="EMBL/GenBank/DDBJ databases">
        <title>Molecular identification of indigenous halophilic bacteria isolated from red sea cost, biodegradation of synthetic dyes and assessment of degraded metabolite toxicity.</title>
        <authorList>
            <person name="Chaieb K."/>
            <person name="Altayb H.N."/>
        </authorList>
    </citation>
    <scope>NUCLEOTIDE SEQUENCE [LARGE SCALE GENOMIC DNA]</scope>
    <source>
        <strain evidence="3">K20</strain>
    </source>
</reference>
<dbReference type="EMBL" id="JAIWIU010000015">
    <property type="protein sequence ID" value="MCA2015107.1"/>
    <property type="molecule type" value="Genomic_DNA"/>
</dbReference>
<evidence type="ECO:0000313" key="2">
    <source>
        <dbReference type="EMBL" id="MCA2015107.1"/>
    </source>
</evidence>
<comment type="caution">
    <text evidence="2">The sequence shown here is derived from an EMBL/GenBank/DDBJ whole genome shotgun (WGS) entry which is preliminary data.</text>
</comment>
<dbReference type="InterPro" id="IPR052523">
    <property type="entry name" value="Trichothecene_AcTrans"/>
</dbReference>
<gene>
    <name evidence="2" type="ORF">LDJ79_03230</name>
</gene>